<keyword evidence="8" id="KW-0413">Isomerase</keyword>
<evidence type="ECO:0000256" key="7">
    <source>
        <dbReference type="ARBA" id="ARBA00023125"/>
    </source>
</evidence>
<dbReference type="Pfam" id="PF00270">
    <property type="entry name" value="DEAD"/>
    <property type="match status" value="1"/>
</dbReference>
<keyword evidence="4" id="KW-0378">Hydrolase</keyword>
<dbReference type="EMBL" id="VKAC01000001">
    <property type="protein sequence ID" value="TXR57875.1"/>
    <property type="molecule type" value="Genomic_DNA"/>
</dbReference>
<evidence type="ECO:0000256" key="2">
    <source>
        <dbReference type="ARBA" id="ARBA00022723"/>
    </source>
</evidence>
<evidence type="ECO:0000256" key="8">
    <source>
        <dbReference type="ARBA" id="ARBA00023235"/>
    </source>
</evidence>
<evidence type="ECO:0000256" key="4">
    <source>
        <dbReference type="ARBA" id="ARBA00022801"/>
    </source>
</evidence>
<evidence type="ECO:0000259" key="13">
    <source>
        <dbReference type="PROSITE" id="PS51192"/>
    </source>
</evidence>
<evidence type="ECO:0000256" key="1">
    <source>
        <dbReference type="ARBA" id="ARBA00005446"/>
    </source>
</evidence>
<dbReference type="GO" id="GO:0006281">
    <property type="term" value="P:DNA repair"/>
    <property type="evidence" value="ECO:0007669"/>
    <property type="project" value="TreeGrafter"/>
</dbReference>
<dbReference type="PANTHER" id="PTHR13710:SF105">
    <property type="entry name" value="ATP-DEPENDENT DNA HELICASE Q1"/>
    <property type="match status" value="1"/>
</dbReference>
<comment type="similarity">
    <text evidence="1">Belongs to the helicase family. RecQ subfamily.</text>
</comment>
<comment type="catalytic activity">
    <reaction evidence="9">
        <text>Couples ATP hydrolysis with the unwinding of duplex DNA by translocating in the 3'-5' direction.</text>
        <dbReference type="EC" id="5.6.2.4"/>
    </reaction>
</comment>
<dbReference type="RefSeq" id="WP_147924486.1">
    <property type="nucleotide sequence ID" value="NZ_VKAC01000001.1"/>
</dbReference>
<dbReference type="PROSITE" id="PS00690">
    <property type="entry name" value="DEAH_ATP_HELICASE"/>
    <property type="match status" value="1"/>
</dbReference>
<evidence type="ECO:0000313" key="15">
    <source>
        <dbReference type="EMBL" id="TXR57875.1"/>
    </source>
</evidence>
<dbReference type="PROSITE" id="PS51192">
    <property type="entry name" value="HELICASE_ATP_BIND_1"/>
    <property type="match status" value="1"/>
</dbReference>
<evidence type="ECO:0000256" key="6">
    <source>
        <dbReference type="ARBA" id="ARBA00022840"/>
    </source>
</evidence>
<dbReference type="Gene3D" id="3.40.50.300">
    <property type="entry name" value="P-loop containing nucleotide triphosphate hydrolases"/>
    <property type="match status" value="2"/>
</dbReference>
<evidence type="ECO:0000313" key="16">
    <source>
        <dbReference type="Proteomes" id="UP000321234"/>
    </source>
</evidence>
<dbReference type="Pfam" id="PF16124">
    <property type="entry name" value="RecQ_Zn_bind"/>
    <property type="match status" value="1"/>
</dbReference>
<dbReference type="InterPro" id="IPR002464">
    <property type="entry name" value="DNA/RNA_helicase_DEAH_CS"/>
</dbReference>
<evidence type="ECO:0000256" key="10">
    <source>
        <dbReference type="ARBA" id="ARBA00034808"/>
    </source>
</evidence>
<keyword evidence="2" id="KW-0479">Metal-binding</keyword>
<keyword evidence="3" id="KW-0547">Nucleotide-binding</keyword>
<dbReference type="EC" id="5.6.2.4" evidence="10"/>
<name>A0A5C8ZII5_9ACTN</name>
<organism evidence="15 16">
    <name type="scientific">Quadrisphaera setariae</name>
    <dbReference type="NCBI Taxonomy" id="2593304"/>
    <lineage>
        <taxon>Bacteria</taxon>
        <taxon>Bacillati</taxon>
        <taxon>Actinomycetota</taxon>
        <taxon>Actinomycetes</taxon>
        <taxon>Kineosporiales</taxon>
        <taxon>Kineosporiaceae</taxon>
        <taxon>Quadrisphaera</taxon>
    </lineage>
</organism>
<evidence type="ECO:0000256" key="12">
    <source>
        <dbReference type="ARBA" id="ARBA00044550"/>
    </source>
</evidence>
<protein>
    <recommendedName>
        <fullName evidence="11">ATP-dependent DNA helicase RecQ</fullName>
        <ecNumber evidence="10">5.6.2.4</ecNumber>
    </recommendedName>
    <alternativeName>
        <fullName evidence="12">DNA 3'-5' helicase RecQ</fullName>
    </alternativeName>
</protein>
<gene>
    <name evidence="15" type="ORF">FMM08_01100</name>
</gene>
<dbReference type="GO" id="GO:0006310">
    <property type="term" value="P:DNA recombination"/>
    <property type="evidence" value="ECO:0007669"/>
    <property type="project" value="InterPro"/>
</dbReference>
<dbReference type="AlphaFoldDB" id="A0A5C8ZII5"/>
<dbReference type="SUPFAM" id="SSF52540">
    <property type="entry name" value="P-loop containing nucleoside triphosphate hydrolases"/>
    <property type="match status" value="1"/>
</dbReference>
<evidence type="ECO:0000259" key="14">
    <source>
        <dbReference type="PROSITE" id="PS51194"/>
    </source>
</evidence>
<dbReference type="GO" id="GO:0016787">
    <property type="term" value="F:hydrolase activity"/>
    <property type="evidence" value="ECO:0007669"/>
    <property type="project" value="UniProtKB-KW"/>
</dbReference>
<comment type="caution">
    <text evidence="15">The sequence shown here is derived from an EMBL/GenBank/DDBJ whole genome shotgun (WGS) entry which is preliminary data.</text>
</comment>
<evidence type="ECO:0000256" key="11">
    <source>
        <dbReference type="ARBA" id="ARBA00044535"/>
    </source>
</evidence>
<dbReference type="GO" id="GO:0003677">
    <property type="term" value="F:DNA binding"/>
    <property type="evidence" value="ECO:0007669"/>
    <property type="project" value="UniProtKB-KW"/>
</dbReference>
<keyword evidence="7" id="KW-0238">DNA-binding</keyword>
<feature type="domain" description="Helicase C-terminal" evidence="14">
    <location>
        <begin position="250"/>
        <end position="394"/>
    </location>
</feature>
<dbReference type="GO" id="GO:0043138">
    <property type="term" value="F:3'-5' DNA helicase activity"/>
    <property type="evidence" value="ECO:0007669"/>
    <property type="project" value="UniProtKB-EC"/>
</dbReference>
<dbReference type="Proteomes" id="UP000321234">
    <property type="component" value="Unassembled WGS sequence"/>
</dbReference>
<dbReference type="InterPro" id="IPR032284">
    <property type="entry name" value="RecQ_Zn-bd"/>
</dbReference>
<evidence type="ECO:0000256" key="5">
    <source>
        <dbReference type="ARBA" id="ARBA00022806"/>
    </source>
</evidence>
<accession>A0A5C8ZII5</accession>
<keyword evidence="16" id="KW-1185">Reference proteome</keyword>
<feature type="domain" description="Helicase ATP-binding" evidence="13">
    <location>
        <begin position="39"/>
        <end position="221"/>
    </location>
</feature>
<dbReference type="InterPro" id="IPR014001">
    <property type="entry name" value="Helicase_ATP-bd"/>
</dbReference>
<proteinExistence type="inferred from homology"/>
<dbReference type="NCBIfam" id="TIGR00614">
    <property type="entry name" value="recQ_fam"/>
    <property type="match status" value="1"/>
</dbReference>
<dbReference type="PANTHER" id="PTHR13710">
    <property type="entry name" value="DNA HELICASE RECQ FAMILY MEMBER"/>
    <property type="match status" value="1"/>
</dbReference>
<dbReference type="OrthoDB" id="9760034at2"/>
<dbReference type="PROSITE" id="PS51194">
    <property type="entry name" value="HELICASE_CTER"/>
    <property type="match status" value="1"/>
</dbReference>
<evidence type="ECO:0000256" key="3">
    <source>
        <dbReference type="ARBA" id="ARBA00022741"/>
    </source>
</evidence>
<dbReference type="GO" id="GO:0030894">
    <property type="term" value="C:replisome"/>
    <property type="evidence" value="ECO:0007669"/>
    <property type="project" value="TreeGrafter"/>
</dbReference>
<dbReference type="InterPro" id="IPR004589">
    <property type="entry name" value="DNA_helicase_ATP-dep_RecQ"/>
</dbReference>
<dbReference type="Gene3D" id="1.10.10.10">
    <property type="entry name" value="Winged helix-like DNA-binding domain superfamily/Winged helix DNA-binding domain"/>
    <property type="match status" value="1"/>
</dbReference>
<dbReference type="SMART" id="SM00490">
    <property type="entry name" value="HELICc"/>
    <property type="match status" value="1"/>
</dbReference>
<dbReference type="InterPro" id="IPR036388">
    <property type="entry name" value="WH-like_DNA-bd_sf"/>
</dbReference>
<dbReference type="GO" id="GO:0005524">
    <property type="term" value="F:ATP binding"/>
    <property type="evidence" value="ECO:0007669"/>
    <property type="project" value="UniProtKB-KW"/>
</dbReference>
<keyword evidence="5 15" id="KW-0347">Helicase</keyword>
<sequence>MSASTSRVREQRPTLADVERTARERFGFSALRPGQGEAVEALLAGQDVLAVMPTGRGKSAVYQLAALWLPGPTVVVSPLIALQRDQVQALARTGVHDAVAVNSSQSARENGAAWDALSTGDAEFVFLAPEQLARDDVRERLRALRPSLFVVDEAHCVSSWGHDFRPEYLRLGDVVAELAAPSEEDDDDGGQRRPVVCALTATAAPPVRREVVARLGMRDPAVVVQGFDRPNIYLEVVRETDGADAKRAVVVERAATAAKPGIVYVATRRDAEAYADDLSHLGLDVEAYHAGLSAEDRHWVHEAFTQGDLDVVVATSAFGMGIDKPDVRFVLHASVTDSLDSYYQEVGRAGRDGEPSLATLCYRPEDLGLQRFHAGGGPDEQALADVAGAVHDGGGEPVPAAEVRAAAGLTATRTTGVLNLLEQAGAVRVSREGAAWADGGTAVGAAVRGAVETAQERRRTDRSRLEMLRGYAETTGCRRQFLLAYFGERLAEPCGSCDTCSSGSAAAVHAERASAAEGGASGAGSYAVDDAVEHATWGPGVVMSADGDRITVLFEREGYKTLALAAVEKAHLLTRAS</sequence>
<dbReference type="InterPro" id="IPR001650">
    <property type="entry name" value="Helicase_C-like"/>
</dbReference>
<reference evidence="15 16" key="1">
    <citation type="submission" date="2019-07" db="EMBL/GenBank/DDBJ databases">
        <title>Quadrisphaera sp. strain DD2A genome sequencing and assembly.</title>
        <authorList>
            <person name="Kim I."/>
        </authorList>
    </citation>
    <scope>NUCLEOTIDE SEQUENCE [LARGE SCALE GENOMIC DNA]</scope>
    <source>
        <strain evidence="15 16">DD2A</strain>
    </source>
</reference>
<dbReference type="Pfam" id="PF00271">
    <property type="entry name" value="Helicase_C"/>
    <property type="match status" value="1"/>
</dbReference>
<dbReference type="InterPro" id="IPR011545">
    <property type="entry name" value="DEAD/DEAH_box_helicase_dom"/>
</dbReference>
<dbReference type="SMART" id="SM00487">
    <property type="entry name" value="DEXDc"/>
    <property type="match status" value="1"/>
</dbReference>
<dbReference type="GO" id="GO:0043590">
    <property type="term" value="C:bacterial nucleoid"/>
    <property type="evidence" value="ECO:0007669"/>
    <property type="project" value="TreeGrafter"/>
</dbReference>
<keyword evidence="6" id="KW-0067">ATP-binding</keyword>
<dbReference type="GO" id="GO:0046872">
    <property type="term" value="F:metal ion binding"/>
    <property type="evidence" value="ECO:0007669"/>
    <property type="project" value="UniProtKB-KW"/>
</dbReference>
<dbReference type="GO" id="GO:0009378">
    <property type="term" value="F:four-way junction helicase activity"/>
    <property type="evidence" value="ECO:0007669"/>
    <property type="project" value="TreeGrafter"/>
</dbReference>
<dbReference type="CDD" id="cd17920">
    <property type="entry name" value="DEXHc_RecQ"/>
    <property type="match status" value="1"/>
</dbReference>
<evidence type="ECO:0000256" key="9">
    <source>
        <dbReference type="ARBA" id="ARBA00034617"/>
    </source>
</evidence>
<dbReference type="InterPro" id="IPR027417">
    <property type="entry name" value="P-loop_NTPase"/>
</dbReference>
<dbReference type="GO" id="GO:0005737">
    <property type="term" value="C:cytoplasm"/>
    <property type="evidence" value="ECO:0007669"/>
    <property type="project" value="TreeGrafter"/>
</dbReference>